<organism evidence="1 2">
    <name type="scientific">Gimesia fumaroli</name>
    <dbReference type="NCBI Taxonomy" id="2527976"/>
    <lineage>
        <taxon>Bacteria</taxon>
        <taxon>Pseudomonadati</taxon>
        <taxon>Planctomycetota</taxon>
        <taxon>Planctomycetia</taxon>
        <taxon>Planctomycetales</taxon>
        <taxon>Planctomycetaceae</taxon>
        <taxon>Gimesia</taxon>
    </lineage>
</organism>
<accession>A0A518ID18</accession>
<gene>
    <name evidence="1" type="ORF">Enr17x_30580</name>
</gene>
<evidence type="ECO:0000313" key="1">
    <source>
        <dbReference type="EMBL" id="QDV51006.1"/>
    </source>
</evidence>
<sequence>MIVGVSWFQSISKLEYRQAGATQGRDLLFLFEIMGWYCLLICHVPARWSRPGCVKEIIMFVSKIIVNGVGESMWNRIFRLQTTCDRLGSLYEAPGMRNEALRYRLINEVHGSSGLTNLAETSGFHSADFLSGLKMITESKVLTRAPDFISASSCRRTRCNQDQFLQQDVTEVQR</sequence>
<keyword evidence="2" id="KW-1185">Reference proteome</keyword>
<dbReference type="RefSeq" id="WP_145309912.1">
    <property type="nucleotide sequence ID" value="NZ_CP037452.1"/>
</dbReference>
<evidence type="ECO:0000313" key="2">
    <source>
        <dbReference type="Proteomes" id="UP000318313"/>
    </source>
</evidence>
<dbReference type="Proteomes" id="UP000318313">
    <property type="component" value="Chromosome"/>
</dbReference>
<dbReference type="AlphaFoldDB" id="A0A518ID18"/>
<dbReference type="EMBL" id="CP037452">
    <property type="protein sequence ID" value="QDV51006.1"/>
    <property type="molecule type" value="Genomic_DNA"/>
</dbReference>
<dbReference type="KEGG" id="gfm:Enr17x_30580"/>
<proteinExistence type="predicted"/>
<protein>
    <submittedName>
        <fullName evidence="1">Uncharacterized protein</fullName>
    </submittedName>
</protein>
<reference evidence="1 2" key="1">
    <citation type="submission" date="2019-03" db="EMBL/GenBank/DDBJ databases">
        <title>Deep-cultivation of Planctomycetes and their phenomic and genomic characterization uncovers novel biology.</title>
        <authorList>
            <person name="Wiegand S."/>
            <person name="Jogler M."/>
            <person name="Boedeker C."/>
            <person name="Pinto D."/>
            <person name="Vollmers J."/>
            <person name="Rivas-Marin E."/>
            <person name="Kohn T."/>
            <person name="Peeters S.H."/>
            <person name="Heuer A."/>
            <person name="Rast P."/>
            <person name="Oberbeckmann S."/>
            <person name="Bunk B."/>
            <person name="Jeske O."/>
            <person name="Meyerdierks A."/>
            <person name="Storesund J.E."/>
            <person name="Kallscheuer N."/>
            <person name="Luecker S."/>
            <person name="Lage O.M."/>
            <person name="Pohl T."/>
            <person name="Merkel B.J."/>
            <person name="Hornburger P."/>
            <person name="Mueller R.-W."/>
            <person name="Bruemmer F."/>
            <person name="Labrenz M."/>
            <person name="Spormann A.M."/>
            <person name="Op den Camp H."/>
            <person name="Overmann J."/>
            <person name="Amann R."/>
            <person name="Jetten M.S.M."/>
            <person name="Mascher T."/>
            <person name="Medema M.H."/>
            <person name="Devos D.P."/>
            <person name="Kaster A.-K."/>
            <person name="Ovreas L."/>
            <person name="Rohde M."/>
            <person name="Galperin M.Y."/>
            <person name="Jogler C."/>
        </authorList>
    </citation>
    <scope>NUCLEOTIDE SEQUENCE [LARGE SCALE GENOMIC DNA]</scope>
    <source>
        <strain evidence="1 2">Enr17</strain>
    </source>
</reference>
<name>A0A518ID18_9PLAN</name>